<dbReference type="PROSITE" id="PS00671">
    <property type="entry name" value="D_2_HYDROXYACID_DH_3"/>
    <property type="match status" value="1"/>
</dbReference>
<organism evidence="13 14">
    <name type="scientific">SAR86 cluster bacterium</name>
    <dbReference type="NCBI Taxonomy" id="2030880"/>
    <lineage>
        <taxon>Bacteria</taxon>
        <taxon>Pseudomonadati</taxon>
        <taxon>Pseudomonadota</taxon>
        <taxon>Gammaproteobacteria</taxon>
        <taxon>SAR86 cluster</taxon>
    </lineage>
</organism>
<evidence type="ECO:0000256" key="7">
    <source>
        <dbReference type="ARBA" id="ARBA00023027"/>
    </source>
</evidence>
<name>A0A520N1C8_9GAMM</name>
<dbReference type="SUPFAM" id="SSF52283">
    <property type="entry name" value="Formate/glycerate dehydrogenase catalytic domain-like"/>
    <property type="match status" value="1"/>
</dbReference>
<comment type="caution">
    <text evidence="13">The sequence shown here is derived from an EMBL/GenBank/DDBJ whole genome shotgun (WGS) entry which is preliminary data.</text>
</comment>
<evidence type="ECO:0000256" key="11">
    <source>
        <dbReference type="RuleBase" id="RU003719"/>
    </source>
</evidence>
<proteinExistence type="inferred from homology"/>
<evidence type="ECO:0000256" key="6">
    <source>
        <dbReference type="ARBA" id="ARBA00023002"/>
    </source>
</evidence>
<dbReference type="Pfam" id="PF02826">
    <property type="entry name" value="2-Hacid_dh_C"/>
    <property type="match status" value="1"/>
</dbReference>
<dbReference type="GO" id="GO:0051287">
    <property type="term" value="F:NAD binding"/>
    <property type="evidence" value="ECO:0007669"/>
    <property type="project" value="InterPro"/>
</dbReference>
<protein>
    <recommendedName>
        <fullName evidence="5">D-3-phosphoglycerate dehydrogenase</fullName>
        <ecNumber evidence="3">1.1.1.399</ecNumber>
        <ecNumber evidence="4">1.1.1.95</ecNumber>
    </recommendedName>
    <alternativeName>
        <fullName evidence="8">2-oxoglutarate reductase</fullName>
    </alternativeName>
</protein>
<dbReference type="InterPro" id="IPR002912">
    <property type="entry name" value="ACT_dom"/>
</dbReference>
<dbReference type="SUPFAM" id="SSF55021">
    <property type="entry name" value="ACT-like"/>
    <property type="match status" value="1"/>
</dbReference>
<evidence type="ECO:0000313" key="14">
    <source>
        <dbReference type="Proteomes" id="UP000315825"/>
    </source>
</evidence>
<sequence length="396" mass="43458">MKIQVLNNISSYGLKILEDKSFDLIKGEKIEDCDGIVLRSFPLKNIDIPKSTLAVSRAGAGTNNIDIQKCTDGGVVVFNTPGANANAVKEMVICSLILGKRDLVSGNKTIDSVDIDNLSESEISKKIEDMKKAFVGQEIKGKTLSVIGLGAIGSMVAEQAIQLGMNVQGFDPGITVETALRLPRDIKIKKTIDEAFKKSDYISLHIPLNERTKGLINKKLILMANQDSVLINFSRGGIVDERSILEMLDSNHISKYITDFPTKTLIQRLNQKKDVIIFPHLGASTKESEINCALMACEQMALFLETGKINNSVNFPNISSPQIGKRRLFISNENKPGIISKIAEVLADDGVNILEFVNKSREMVACNLIDSDDEISDDTLLKLSRIKGVSNARLCY</sequence>
<evidence type="ECO:0000256" key="2">
    <source>
        <dbReference type="ARBA" id="ARBA00005216"/>
    </source>
</evidence>
<evidence type="ECO:0000256" key="1">
    <source>
        <dbReference type="ARBA" id="ARBA00003800"/>
    </source>
</evidence>
<dbReference type="InterPro" id="IPR006140">
    <property type="entry name" value="D-isomer_DH_NAD-bd"/>
</dbReference>
<dbReference type="CDD" id="cd12174">
    <property type="entry name" value="PGDH_like_3"/>
    <property type="match status" value="1"/>
</dbReference>
<dbReference type="InterPro" id="IPR006139">
    <property type="entry name" value="D-isomer_2_OHA_DH_cat_dom"/>
</dbReference>
<feature type="domain" description="ACT" evidence="12">
    <location>
        <begin position="327"/>
        <end position="396"/>
    </location>
</feature>
<dbReference type="Gene3D" id="3.30.70.260">
    <property type="match status" value="1"/>
</dbReference>
<dbReference type="SUPFAM" id="SSF51735">
    <property type="entry name" value="NAD(P)-binding Rossmann-fold domains"/>
    <property type="match status" value="1"/>
</dbReference>
<dbReference type="PROSITE" id="PS51671">
    <property type="entry name" value="ACT"/>
    <property type="match status" value="1"/>
</dbReference>
<dbReference type="GO" id="GO:0004617">
    <property type="term" value="F:phosphoglycerate dehydrogenase activity"/>
    <property type="evidence" value="ECO:0007669"/>
    <property type="project" value="UniProtKB-EC"/>
</dbReference>
<evidence type="ECO:0000256" key="4">
    <source>
        <dbReference type="ARBA" id="ARBA00013143"/>
    </source>
</evidence>
<dbReference type="Pfam" id="PF00389">
    <property type="entry name" value="2-Hacid_dh"/>
    <property type="match status" value="1"/>
</dbReference>
<dbReference type="AlphaFoldDB" id="A0A520N1C8"/>
<dbReference type="InterPro" id="IPR045865">
    <property type="entry name" value="ACT-like_dom_sf"/>
</dbReference>
<reference evidence="13 14" key="1">
    <citation type="submission" date="2019-02" db="EMBL/GenBank/DDBJ databases">
        <title>Prokaryotic population dynamics and viral predation in marine succession experiment using metagenomics: the confinement effect.</title>
        <authorList>
            <person name="Haro-Moreno J.M."/>
            <person name="Rodriguez-Valera F."/>
            <person name="Lopez-Perez M."/>
        </authorList>
    </citation>
    <scope>NUCLEOTIDE SEQUENCE [LARGE SCALE GENOMIC DNA]</scope>
    <source>
        <strain evidence="13">MED-G159</strain>
    </source>
</reference>
<gene>
    <name evidence="13" type="ORF">EVA92_00420</name>
</gene>
<dbReference type="UniPathway" id="UPA00135">
    <property type="reaction ID" value="UER00196"/>
</dbReference>
<accession>A0A520N1C8</accession>
<evidence type="ECO:0000256" key="8">
    <source>
        <dbReference type="ARBA" id="ARBA00030455"/>
    </source>
</evidence>
<evidence type="ECO:0000256" key="3">
    <source>
        <dbReference type="ARBA" id="ARBA00013001"/>
    </source>
</evidence>
<comment type="similarity">
    <text evidence="11">Belongs to the D-isomer specific 2-hydroxyacid dehydrogenase family.</text>
</comment>
<evidence type="ECO:0000259" key="12">
    <source>
        <dbReference type="PROSITE" id="PS51671"/>
    </source>
</evidence>
<keyword evidence="7" id="KW-0520">NAD</keyword>
<dbReference type="InterPro" id="IPR036291">
    <property type="entry name" value="NAD(P)-bd_dom_sf"/>
</dbReference>
<evidence type="ECO:0000256" key="5">
    <source>
        <dbReference type="ARBA" id="ARBA00021582"/>
    </source>
</evidence>
<comment type="catalytic activity">
    <reaction evidence="9">
        <text>(R)-2-hydroxyglutarate + NAD(+) = 2-oxoglutarate + NADH + H(+)</text>
        <dbReference type="Rhea" id="RHEA:49612"/>
        <dbReference type="ChEBI" id="CHEBI:15378"/>
        <dbReference type="ChEBI" id="CHEBI:15801"/>
        <dbReference type="ChEBI" id="CHEBI:16810"/>
        <dbReference type="ChEBI" id="CHEBI:57540"/>
        <dbReference type="ChEBI" id="CHEBI:57945"/>
        <dbReference type="EC" id="1.1.1.399"/>
    </reaction>
</comment>
<dbReference type="EC" id="1.1.1.399" evidence="3"/>
<dbReference type="Proteomes" id="UP000315825">
    <property type="component" value="Unassembled WGS sequence"/>
</dbReference>
<evidence type="ECO:0000256" key="9">
    <source>
        <dbReference type="ARBA" id="ARBA00048126"/>
    </source>
</evidence>
<dbReference type="Gene3D" id="3.40.50.720">
    <property type="entry name" value="NAD(P)-binding Rossmann-like Domain"/>
    <property type="match status" value="2"/>
</dbReference>
<dbReference type="PANTHER" id="PTHR42938">
    <property type="entry name" value="FORMATE DEHYDROGENASE 1"/>
    <property type="match status" value="1"/>
</dbReference>
<dbReference type="EMBL" id="SHBE01000001">
    <property type="protein sequence ID" value="RZO27243.1"/>
    <property type="molecule type" value="Genomic_DNA"/>
</dbReference>
<dbReference type="InterPro" id="IPR029753">
    <property type="entry name" value="D-isomer_DH_CS"/>
</dbReference>
<dbReference type="PANTHER" id="PTHR42938:SF47">
    <property type="entry name" value="HYDROXYPYRUVATE REDUCTASE"/>
    <property type="match status" value="1"/>
</dbReference>
<comment type="function">
    <text evidence="1">Catalyzes the reversible oxidation of 3-phospho-D-glycerate to 3-phosphonooxypyruvate, the first step of the phosphorylated L-serine biosynthesis pathway. Also catalyzes the reversible oxidation of 2-hydroxyglutarate to 2-oxoglutarate.</text>
</comment>
<dbReference type="EC" id="1.1.1.95" evidence="4"/>
<comment type="pathway">
    <text evidence="2">Amino-acid biosynthesis; L-serine biosynthesis; L-serine from 3-phospho-D-glycerate: step 1/3.</text>
</comment>
<comment type="catalytic activity">
    <reaction evidence="10">
        <text>(2R)-3-phosphoglycerate + NAD(+) = 3-phosphooxypyruvate + NADH + H(+)</text>
        <dbReference type="Rhea" id="RHEA:12641"/>
        <dbReference type="ChEBI" id="CHEBI:15378"/>
        <dbReference type="ChEBI" id="CHEBI:18110"/>
        <dbReference type="ChEBI" id="CHEBI:57540"/>
        <dbReference type="ChEBI" id="CHEBI:57945"/>
        <dbReference type="ChEBI" id="CHEBI:58272"/>
        <dbReference type="EC" id="1.1.1.95"/>
    </reaction>
</comment>
<evidence type="ECO:0000256" key="10">
    <source>
        <dbReference type="ARBA" id="ARBA00048731"/>
    </source>
</evidence>
<keyword evidence="6 11" id="KW-0560">Oxidoreductase</keyword>
<evidence type="ECO:0000313" key="13">
    <source>
        <dbReference type="EMBL" id="RZO27243.1"/>
    </source>
</evidence>